<sequence>MSFILRLICRSKRRACALNHTVLTAVITPFPVEVLEACSWERLEAECPSGQVILLDQARYGRLHLGKCVKQNFGFLGCVADVRSKIDPLCSGRTKCSLDVYQTLQNERPEACSELEAFLQIEYKSVLQSMSGRPDKDKARGATRKLINLGVERRKMTSGTISFSGAEGTPGRLMDIRLKAFIV</sequence>
<organism evidence="2 3">
    <name type="scientific">Paralvinella palmiformis</name>
    <dbReference type="NCBI Taxonomy" id="53620"/>
    <lineage>
        <taxon>Eukaryota</taxon>
        <taxon>Metazoa</taxon>
        <taxon>Spiralia</taxon>
        <taxon>Lophotrochozoa</taxon>
        <taxon>Annelida</taxon>
        <taxon>Polychaeta</taxon>
        <taxon>Sedentaria</taxon>
        <taxon>Canalipalpata</taxon>
        <taxon>Terebellida</taxon>
        <taxon>Terebelliformia</taxon>
        <taxon>Alvinellidae</taxon>
        <taxon>Paralvinella</taxon>
    </lineage>
</organism>
<dbReference type="InterPro" id="IPR043159">
    <property type="entry name" value="Lectin_gal-bd_sf"/>
</dbReference>
<evidence type="ECO:0000259" key="1">
    <source>
        <dbReference type="Pfam" id="PF02140"/>
    </source>
</evidence>
<gene>
    <name evidence="2" type="ORF">LSH36_62g01073</name>
</gene>
<comment type="caution">
    <text evidence="2">The sequence shown here is derived from an EMBL/GenBank/DDBJ whole genome shotgun (WGS) entry which is preliminary data.</text>
</comment>
<dbReference type="EMBL" id="JAODUP010000062">
    <property type="protein sequence ID" value="KAK2164526.1"/>
    <property type="molecule type" value="Genomic_DNA"/>
</dbReference>
<protein>
    <recommendedName>
        <fullName evidence="1">SUEL-type lectin domain-containing protein</fullName>
    </recommendedName>
</protein>
<dbReference type="GO" id="GO:0030246">
    <property type="term" value="F:carbohydrate binding"/>
    <property type="evidence" value="ECO:0007669"/>
    <property type="project" value="InterPro"/>
</dbReference>
<dbReference type="Proteomes" id="UP001208570">
    <property type="component" value="Unassembled WGS sequence"/>
</dbReference>
<name>A0AAD9K4S7_9ANNE</name>
<keyword evidence="3" id="KW-1185">Reference proteome</keyword>
<evidence type="ECO:0000313" key="3">
    <source>
        <dbReference type="Proteomes" id="UP001208570"/>
    </source>
</evidence>
<dbReference type="Pfam" id="PF02140">
    <property type="entry name" value="SUEL_Lectin"/>
    <property type="match status" value="1"/>
</dbReference>
<dbReference type="InterPro" id="IPR000922">
    <property type="entry name" value="Lectin_gal-bd_dom"/>
</dbReference>
<evidence type="ECO:0000313" key="2">
    <source>
        <dbReference type="EMBL" id="KAK2164526.1"/>
    </source>
</evidence>
<dbReference type="AlphaFoldDB" id="A0AAD9K4S7"/>
<proteinExistence type="predicted"/>
<accession>A0AAD9K4S7</accession>
<dbReference type="PANTHER" id="PTHR46780">
    <property type="entry name" value="PROTEIN EVA-1"/>
    <property type="match status" value="1"/>
</dbReference>
<reference evidence="2" key="1">
    <citation type="journal article" date="2023" name="Mol. Biol. Evol.">
        <title>Third-Generation Sequencing Reveals the Adaptive Role of the Epigenome in Three Deep-Sea Polychaetes.</title>
        <authorList>
            <person name="Perez M."/>
            <person name="Aroh O."/>
            <person name="Sun Y."/>
            <person name="Lan Y."/>
            <person name="Juniper S.K."/>
            <person name="Young C.R."/>
            <person name="Angers B."/>
            <person name="Qian P.Y."/>
        </authorList>
    </citation>
    <scope>NUCLEOTIDE SEQUENCE</scope>
    <source>
        <strain evidence="2">P08H-3</strain>
    </source>
</reference>
<dbReference type="Gene3D" id="2.60.120.740">
    <property type="match status" value="1"/>
</dbReference>
<feature type="domain" description="SUEL-type lectin" evidence="1">
    <location>
        <begin position="46"/>
        <end position="124"/>
    </location>
</feature>
<dbReference type="CDD" id="cd22823">
    <property type="entry name" value="Gal_Rha_Lectin"/>
    <property type="match status" value="1"/>
</dbReference>